<proteinExistence type="predicted"/>
<keyword evidence="1" id="KW-0812">Transmembrane</keyword>
<dbReference type="EMBL" id="CP054836">
    <property type="protein sequence ID" value="QKV19265.1"/>
    <property type="molecule type" value="Genomic_DNA"/>
</dbReference>
<evidence type="ECO:0000313" key="3">
    <source>
        <dbReference type="Proteomes" id="UP000509367"/>
    </source>
</evidence>
<feature type="transmembrane region" description="Helical" evidence="1">
    <location>
        <begin position="45"/>
        <end position="69"/>
    </location>
</feature>
<protein>
    <submittedName>
        <fullName evidence="2">Uncharacterized protein</fullName>
    </submittedName>
</protein>
<evidence type="ECO:0000313" key="2">
    <source>
        <dbReference type="EMBL" id="QKV19265.1"/>
    </source>
</evidence>
<sequence>MKRIITFQSILGVAGVTIFIVSHIVAVAGLFLWITIGYFRLGPAASVAVSAIAAIPVLLVSAKVALLAYEAETDPENNGYRPPERPDVNR</sequence>
<accession>A0A6N1VHT5</accession>
<feature type="transmembrane region" description="Helical" evidence="1">
    <location>
        <begin position="12"/>
        <end position="39"/>
    </location>
</feature>
<evidence type="ECO:0000256" key="1">
    <source>
        <dbReference type="SAM" id="Phobius"/>
    </source>
</evidence>
<dbReference type="KEGG" id="orm:HTY61_12760"/>
<dbReference type="Proteomes" id="UP000509367">
    <property type="component" value="Chromosome"/>
</dbReference>
<dbReference type="RefSeq" id="WP_175277157.1">
    <property type="nucleotide sequence ID" value="NZ_CP054836.1"/>
</dbReference>
<reference evidence="2 3" key="1">
    <citation type="submission" date="2020-06" db="EMBL/GenBank/DDBJ databases">
        <title>Oricola thermophila sp. nov. isolated from a tidal sediments.</title>
        <authorList>
            <person name="Kwon K.K."/>
            <person name="Yang S.-H."/>
            <person name="Park M.-J."/>
        </authorList>
    </citation>
    <scope>NUCLEOTIDE SEQUENCE [LARGE SCALE GENOMIC DNA]</scope>
    <source>
        <strain evidence="2 3">MEBiC13590</strain>
    </source>
</reference>
<keyword evidence="1" id="KW-0472">Membrane</keyword>
<gene>
    <name evidence="2" type="ORF">HTY61_12760</name>
</gene>
<keyword evidence="1" id="KW-1133">Transmembrane helix</keyword>
<dbReference type="AlphaFoldDB" id="A0A6N1VHT5"/>
<organism evidence="2 3">
    <name type="scientific">Oricola thermophila</name>
    <dbReference type="NCBI Taxonomy" id="2742145"/>
    <lineage>
        <taxon>Bacteria</taxon>
        <taxon>Pseudomonadati</taxon>
        <taxon>Pseudomonadota</taxon>
        <taxon>Alphaproteobacteria</taxon>
        <taxon>Hyphomicrobiales</taxon>
        <taxon>Ahrensiaceae</taxon>
        <taxon>Oricola</taxon>
    </lineage>
</organism>
<keyword evidence="3" id="KW-1185">Reference proteome</keyword>
<name>A0A6N1VHT5_9HYPH</name>